<proteinExistence type="predicted"/>
<keyword evidence="2" id="KW-1185">Reference proteome</keyword>
<sequence length="51" mass="6126">MFSLWLCVLGTLSLWLSVLWPGAYYLNERRLFMGDLVGRLHRLHRWGELIH</sequence>
<dbReference type="Proteomes" id="UP000235371">
    <property type="component" value="Unassembled WGS sequence"/>
</dbReference>
<dbReference type="InParanoid" id="A0A2J6TK27"/>
<evidence type="ECO:0000313" key="1">
    <source>
        <dbReference type="EMBL" id="PMD63379.1"/>
    </source>
</evidence>
<dbReference type="GeneID" id="36587784"/>
<protein>
    <submittedName>
        <fullName evidence="1">Uncharacterized protein</fullName>
    </submittedName>
</protein>
<gene>
    <name evidence="1" type="ORF">K444DRAFT_610230</name>
</gene>
<reference evidence="1 2" key="1">
    <citation type="submission" date="2016-04" db="EMBL/GenBank/DDBJ databases">
        <title>A degradative enzymes factory behind the ericoid mycorrhizal symbiosis.</title>
        <authorList>
            <consortium name="DOE Joint Genome Institute"/>
            <person name="Martino E."/>
            <person name="Morin E."/>
            <person name="Grelet G."/>
            <person name="Kuo A."/>
            <person name="Kohler A."/>
            <person name="Daghino S."/>
            <person name="Barry K."/>
            <person name="Choi C."/>
            <person name="Cichocki N."/>
            <person name="Clum A."/>
            <person name="Copeland A."/>
            <person name="Hainaut M."/>
            <person name="Haridas S."/>
            <person name="Labutti K."/>
            <person name="Lindquist E."/>
            <person name="Lipzen A."/>
            <person name="Khouja H.-R."/>
            <person name="Murat C."/>
            <person name="Ohm R."/>
            <person name="Olson A."/>
            <person name="Spatafora J."/>
            <person name="Veneault-Fourrey C."/>
            <person name="Henrissat B."/>
            <person name="Grigoriev I."/>
            <person name="Martin F."/>
            <person name="Perotto S."/>
        </authorList>
    </citation>
    <scope>NUCLEOTIDE SEQUENCE [LARGE SCALE GENOMIC DNA]</scope>
    <source>
        <strain evidence="1 2">E</strain>
    </source>
</reference>
<organism evidence="1 2">
    <name type="scientific">Hyaloscypha bicolor E</name>
    <dbReference type="NCBI Taxonomy" id="1095630"/>
    <lineage>
        <taxon>Eukaryota</taxon>
        <taxon>Fungi</taxon>
        <taxon>Dikarya</taxon>
        <taxon>Ascomycota</taxon>
        <taxon>Pezizomycotina</taxon>
        <taxon>Leotiomycetes</taxon>
        <taxon>Helotiales</taxon>
        <taxon>Hyaloscyphaceae</taxon>
        <taxon>Hyaloscypha</taxon>
        <taxon>Hyaloscypha bicolor</taxon>
    </lineage>
</organism>
<dbReference type="RefSeq" id="XP_024740283.1">
    <property type="nucleotide sequence ID" value="XM_024879707.1"/>
</dbReference>
<evidence type="ECO:0000313" key="2">
    <source>
        <dbReference type="Proteomes" id="UP000235371"/>
    </source>
</evidence>
<dbReference type="AlphaFoldDB" id="A0A2J6TK27"/>
<name>A0A2J6TK27_9HELO</name>
<accession>A0A2J6TK27</accession>
<dbReference type="EMBL" id="KZ613782">
    <property type="protein sequence ID" value="PMD63379.1"/>
    <property type="molecule type" value="Genomic_DNA"/>
</dbReference>